<organism evidence="1 2">
    <name type="scientific">Bradyrhizobium ivorense</name>
    <dbReference type="NCBI Taxonomy" id="2511166"/>
    <lineage>
        <taxon>Bacteria</taxon>
        <taxon>Pseudomonadati</taxon>
        <taxon>Pseudomonadota</taxon>
        <taxon>Alphaproteobacteria</taxon>
        <taxon>Hyphomicrobiales</taxon>
        <taxon>Nitrobacteraceae</taxon>
        <taxon>Bradyrhizobium</taxon>
    </lineage>
</organism>
<reference evidence="1" key="1">
    <citation type="submission" date="2019-02" db="EMBL/GenBank/DDBJ databases">
        <authorList>
            <person name="Pothier F.J."/>
        </authorList>
    </citation>
    <scope>NUCLEOTIDE SEQUENCE</scope>
    <source>
        <strain evidence="1">CI-1B</strain>
    </source>
</reference>
<dbReference type="RefSeq" id="WP_172628220.1">
    <property type="nucleotide sequence ID" value="NZ_CAADFC020000022.1"/>
</dbReference>
<sequence>MREDFVEGTLQFGDVRLRVYYEHSLSYLALASENEAKLRQAAARIQEYVAG</sequence>
<keyword evidence="2" id="KW-1185">Reference proteome</keyword>
<accession>A0A508TKI4</accession>
<evidence type="ECO:0000313" key="1">
    <source>
        <dbReference type="EMBL" id="VIO74861.1"/>
    </source>
</evidence>
<dbReference type="AlphaFoldDB" id="A0A508TKI4"/>
<dbReference type="Proteomes" id="UP000328092">
    <property type="component" value="Unassembled WGS sequence"/>
</dbReference>
<comment type="caution">
    <text evidence="1">The sequence shown here is derived from an EMBL/GenBank/DDBJ whole genome shotgun (WGS) entry which is preliminary data.</text>
</comment>
<evidence type="ECO:0000313" key="2">
    <source>
        <dbReference type="Proteomes" id="UP000328092"/>
    </source>
</evidence>
<proteinExistence type="predicted"/>
<dbReference type="EMBL" id="CAADFC020000022">
    <property type="protein sequence ID" value="VIO74861.1"/>
    <property type="molecule type" value="Genomic_DNA"/>
</dbReference>
<name>A0A508TKI4_9BRAD</name>
<protein>
    <submittedName>
        <fullName evidence="1">Uncharacterized protein</fullName>
    </submittedName>
</protein>
<gene>
    <name evidence="1" type="ORF">CI1B_56350</name>
</gene>